<feature type="region of interest" description="Disordered" evidence="1">
    <location>
        <begin position="1"/>
        <end position="39"/>
    </location>
</feature>
<gene>
    <name evidence="2" type="ORF">ASIM_LOCUS7393</name>
</gene>
<protein>
    <submittedName>
        <fullName evidence="4">Ubiquitinyl hydrolase 1</fullName>
    </submittedName>
</protein>
<evidence type="ECO:0000313" key="4">
    <source>
        <dbReference type="WBParaSite" id="ASIM_0000762901-mRNA-1"/>
    </source>
</evidence>
<accession>A0A0M3JJ13</accession>
<sequence>MSDESAAQAAQLQSNLIQDGEDSVEAANGEGGGAGTEGTVRSQHFLLTVIDNLSEYFGVEHTQNDQLSSSLSTFFYIEVGG</sequence>
<evidence type="ECO:0000313" key="3">
    <source>
        <dbReference type="Proteomes" id="UP000267096"/>
    </source>
</evidence>
<evidence type="ECO:0000256" key="1">
    <source>
        <dbReference type="SAM" id="MobiDB-lite"/>
    </source>
</evidence>
<name>A0A0M3JJ13_ANISI</name>
<organism evidence="4">
    <name type="scientific">Anisakis simplex</name>
    <name type="common">Herring worm</name>
    <dbReference type="NCBI Taxonomy" id="6269"/>
    <lineage>
        <taxon>Eukaryota</taxon>
        <taxon>Metazoa</taxon>
        <taxon>Ecdysozoa</taxon>
        <taxon>Nematoda</taxon>
        <taxon>Chromadorea</taxon>
        <taxon>Rhabditida</taxon>
        <taxon>Spirurina</taxon>
        <taxon>Ascaridomorpha</taxon>
        <taxon>Ascaridoidea</taxon>
        <taxon>Anisakidae</taxon>
        <taxon>Anisakis</taxon>
        <taxon>Anisakis simplex complex</taxon>
    </lineage>
</organism>
<feature type="compositionally biased region" description="Low complexity" evidence="1">
    <location>
        <begin position="1"/>
        <end position="13"/>
    </location>
</feature>
<evidence type="ECO:0000313" key="2">
    <source>
        <dbReference type="EMBL" id="VDK29082.1"/>
    </source>
</evidence>
<reference evidence="4" key="1">
    <citation type="submission" date="2017-02" db="UniProtKB">
        <authorList>
            <consortium name="WormBaseParasite"/>
        </authorList>
    </citation>
    <scope>IDENTIFICATION</scope>
</reference>
<dbReference type="WBParaSite" id="ASIM_0000762901-mRNA-1">
    <property type="protein sequence ID" value="ASIM_0000762901-mRNA-1"/>
    <property type="gene ID" value="ASIM_0000762901"/>
</dbReference>
<reference evidence="2 3" key="2">
    <citation type="submission" date="2018-11" db="EMBL/GenBank/DDBJ databases">
        <authorList>
            <consortium name="Pathogen Informatics"/>
        </authorList>
    </citation>
    <scope>NUCLEOTIDE SEQUENCE [LARGE SCALE GENOMIC DNA]</scope>
</reference>
<keyword evidence="3" id="KW-1185">Reference proteome</keyword>
<dbReference type="Proteomes" id="UP000267096">
    <property type="component" value="Unassembled WGS sequence"/>
</dbReference>
<dbReference type="EMBL" id="UYRR01017787">
    <property type="protein sequence ID" value="VDK29082.1"/>
    <property type="molecule type" value="Genomic_DNA"/>
</dbReference>
<proteinExistence type="predicted"/>
<dbReference type="AlphaFoldDB" id="A0A0M3JJ13"/>